<accession>M0MSE8</accession>
<keyword evidence="3" id="KW-1185">Reference proteome</keyword>
<sequence>MSTTDNTPLSRKRLHSVFEQLANDRKLDILGYAAEHGQFPVTDLKDEFGFPHTTAHEYCRDLAEAGLLYREKGKPAVYSPVDFDIHLSLDAISTAVAAESETVDYMLAEYGDGIVEEVLDIWERVDAGELTYREASANLEMTHADFLRLAAELELFDR</sequence>
<dbReference type="InterPro" id="IPR002831">
    <property type="entry name" value="Tscrpt_reg_TrmB_N"/>
</dbReference>
<evidence type="ECO:0000313" key="3">
    <source>
        <dbReference type="Proteomes" id="UP000011625"/>
    </source>
</evidence>
<dbReference type="STRING" id="1227456.C450_19591"/>
<name>M0MSE8_9EURY</name>
<organism evidence="2 3">
    <name type="scientific">Halococcus salifodinae DSM 8989</name>
    <dbReference type="NCBI Taxonomy" id="1227456"/>
    <lineage>
        <taxon>Archaea</taxon>
        <taxon>Methanobacteriati</taxon>
        <taxon>Methanobacteriota</taxon>
        <taxon>Stenosarchaea group</taxon>
        <taxon>Halobacteria</taxon>
        <taxon>Halobacteriales</taxon>
        <taxon>Halococcaceae</taxon>
        <taxon>Halococcus</taxon>
    </lineage>
</organism>
<proteinExistence type="predicted"/>
<dbReference type="PATRIC" id="fig|1227456.3.peg.3970"/>
<gene>
    <name evidence="2" type="ORF">C450_19591</name>
</gene>
<dbReference type="SUPFAM" id="SSF46785">
    <property type="entry name" value="Winged helix' DNA-binding domain"/>
    <property type="match status" value="1"/>
</dbReference>
<comment type="caution">
    <text evidence="2">The sequence shown here is derived from an EMBL/GenBank/DDBJ whole genome shotgun (WGS) entry which is preliminary data.</text>
</comment>
<dbReference type="OrthoDB" id="198396at2157"/>
<dbReference type="Pfam" id="PF01978">
    <property type="entry name" value="TrmB"/>
    <property type="match status" value="1"/>
</dbReference>
<dbReference type="EMBL" id="AOME01000089">
    <property type="protein sequence ID" value="EMA48511.1"/>
    <property type="molecule type" value="Genomic_DNA"/>
</dbReference>
<dbReference type="Gene3D" id="1.10.10.10">
    <property type="entry name" value="Winged helix-like DNA-binding domain superfamily/Winged helix DNA-binding domain"/>
    <property type="match status" value="1"/>
</dbReference>
<dbReference type="InterPro" id="IPR036390">
    <property type="entry name" value="WH_DNA-bd_sf"/>
</dbReference>
<feature type="domain" description="Transcription regulator TrmB N-terminal" evidence="1">
    <location>
        <begin position="35"/>
        <end position="83"/>
    </location>
</feature>
<dbReference type="Proteomes" id="UP000011625">
    <property type="component" value="Unassembled WGS sequence"/>
</dbReference>
<dbReference type="AlphaFoldDB" id="M0MSE8"/>
<dbReference type="InterPro" id="IPR036388">
    <property type="entry name" value="WH-like_DNA-bd_sf"/>
</dbReference>
<protein>
    <recommendedName>
        <fullName evidence="1">Transcription regulator TrmB N-terminal domain-containing protein</fullName>
    </recommendedName>
</protein>
<evidence type="ECO:0000313" key="2">
    <source>
        <dbReference type="EMBL" id="EMA48511.1"/>
    </source>
</evidence>
<reference evidence="2 3" key="1">
    <citation type="journal article" date="2014" name="PLoS Genet.">
        <title>Phylogenetically driven sequencing of extremely halophilic archaea reveals strategies for static and dynamic osmo-response.</title>
        <authorList>
            <person name="Becker E.A."/>
            <person name="Seitzer P.M."/>
            <person name="Tritt A."/>
            <person name="Larsen D."/>
            <person name="Krusor M."/>
            <person name="Yao A.I."/>
            <person name="Wu D."/>
            <person name="Madern D."/>
            <person name="Eisen J.A."/>
            <person name="Darling A.E."/>
            <person name="Facciotti M.T."/>
        </authorList>
    </citation>
    <scope>NUCLEOTIDE SEQUENCE [LARGE SCALE GENOMIC DNA]</scope>
    <source>
        <strain evidence="2 3">DSM 8989</strain>
    </source>
</reference>
<dbReference type="RefSeq" id="WP_005046440.1">
    <property type="nucleotide sequence ID" value="NZ_AOME01000089.1"/>
</dbReference>
<evidence type="ECO:0000259" key="1">
    <source>
        <dbReference type="Pfam" id="PF01978"/>
    </source>
</evidence>